<feature type="domain" description="Ribbon-helix-helix protein CopG" evidence="1">
    <location>
        <begin position="4"/>
        <end position="43"/>
    </location>
</feature>
<comment type="caution">
    <text evidence="2">The sequence shown here is derived from an EMBL/GenBank/DDBJ whole genome shotgun (WGS) entry which is preliminary data.</text>
</comment>
<dbReference type="CDD" id="cd21631">
    <property type="entry name" value="RHH_CopG_NikR-like"/>
    <property type="match status" value="1"/>
</dbReference>
<keyword evidence="3" id="KW-1185">Reference proteome</keyword>
<evidence type="ECO:0000313" key="3">
    <source>
        <dbReference type="Proteomes" id="UP000614996"/>
    </source>
</evidence>
<dbReference type="Pfam" id="PF01402">
    <property type="entry name" value="RHH_1"/>
    <property type="match status" value="1"/>
</dbReference>
<dbReference type="Proteomes" id="UP000614996">
    <property type="component" value="Unassembled WGS sequence"/>
</dbReference>
<dbReference type="EMBL" id="BOPO01000002">
    <property type="protein sequence ID" value="GIL24947.1"/>
    <property type="molecule type" value="Genomic_DNA"/>
</dbReference>
<organism evidence="2 3">
    <name type="scientific">Actinocatenispora comari</name>
    <dbReference type="NCBI Taxonomy" id="2807577"/>
    <lineage>
        <taxon>Bacteria</taxon>
        <taxon>Bacillati</taxon>
        <taxon>Actinomycetota</taxon>
        <taxon>Actinomycetes</taxon>
        <taxon>Micromonosporales</taxon>
        <taxon>Micromonosporaceae</taxon>
        <taxon>Actinocatenispora</taxon>
    </lineage>
</organism>
<gene>
    <name evidence="2" type="ORF">NUM_02020</name>
</gene>
<sequence>MDKVRTSVYLSRAQMDGLKEMARSTGRSRNQLIREGIDLALLRVADTSGPTPRGPDHATS</sequence>
<evidence type="ECO:0000259" key="1">
    <source>
        <dbReference type="Pfam" id="PF01402"/>
    </source>
</evidence>
<proteinExistence type="predicted"/>
<protein>
    <recommendedName>
        <fullName evidence="1">Ribbon-helix-helix protein CopG domain-containing protein</fullName>
    </recommendedName>
</protein>
<dbReference type="GO" id="GO:0006355">
    <property type="term" value="P:regulation of DNA-templated transcription"/>
    <property type="evidence" value="ECO:0007669"/>
    <property type="project" value="InterPro"/>
</dbReference>
<evidence type="ECO:0000313" key="2">
    <source>
        <dbReference type="EMBL" id="GIL24947.1"/>
    </source>
</evidence>
<dbReference type="InterPro" id="IPR002145">
    <property type="entry name" value="CopG"/>
</dbReference>
<reference evidence="3" key="1">
    <citation type="journal article" date="2021" name="Int. J. Syst. Evol. Microbiol.">
        <title>Actinocatenispora comari sp. nov., an endophytic actinomycete isolated from aerial parts of Comarum salesowianum.</title>
        <authorList>
            <person name="Oyunbileg N."/>
            <person name="Iizaka Y."/>
            <person name="Hamada M."/>
            <person name="Davaapurev B.O."/>
            <person name="Fukumoto A."/>
            <person name="Tsetseg B."/>
            <person name="Kato F."/>
            <person name="Tamura T."/>
            <person name="Batkhuu J."/>
            <person name="Anzai Y."/>
        </authorList>
    </citation>
    <scope>NUCLEOTIDE SEQUENCE [LARGE SCALE GENOMIC DNA]</scope>
    <source>
        <strain evidence="3">NUM-2625</strain>
    </source>
</reference>
<dbReference type="AlphaFoldDB" id="A0A8J4A9C4"/>
<accession>A0A8J4A9C4</accession>
<dbReference type="RefSeq" id="WP_207122556.1">
    <property type="nucleotide sequence ID" value="NZ_BOPO01000002.1"/>
</dbReference>
<name>A0A8J4A9C4_9ACTN</name>